<name>A0A6A6VJQ0_9PLEO</name>
<dbReference type="EMBL" id="MU006565">
    <property type="protein sequence ID" value="KAF2749944.1"/>
    <property type="molecule type" value="Genomic_DNA"/>
</dbReference>
<dbReference type="GO" id="GO:0005681">
    <property type="term" value="C:spliceosomal complex"/>
    <property type="evidence" value="ECO:0007669"/>
    <property type="project" value="UniProtKB-UniRule"/>
</dbReference>
<feature type="region of interest" description="Disordered" evidence="5">
    <location>
        <begin position="304"/>
        <end position="475"/>
    </location>
</feature>
<dbReference type="InterPro" id="IPR026822">
    <property type="entry name" value="Spp2/MOS2_G-patch"/>
</dbReference>
<dbReference type="OrthoDB" id="5577072at2759"/>
<comment type="similarity">
    <text evidence="2 4">Belongs to the SPP2 family.</text>
</comment>
<feature type="compositionally biased region" description="Basic and acidic residues" evidence="5">
    <location>
        <begin position="462"/>
        <end position="475"/>
    </location>
</feature>
<feature type="region of interest" description="Disordered" evidence="5">
    <location>
        <begin position="1"/>
        <end position="163"/>
    </location>
</feature>
<dbReference type="InterPro" id="IPR000467">
    <property type="entry name" value="G_patch_dom"/>
</dbReference>
<evidence type="ECO:0000313" key="8">
    <source>
        <dbReference type="Proteomes" id="UP000799440"/>
    </source>
</evidence>
<evidence type="ECO:0000256" key="4">
    <source>
        <dbReference type="RuleBase" id="RU369096"/>
    </source>
</evidence>
<feature type="compositionally biased region" description="Basic and acidic residues" evidence="5">
    <location>
        <begin position="152"/>
        <end position="163"/>
    </location>
</feature>
<evidence type="ECO:0000256" key="5">
    <source>
        <dbReference type="SAM" id="MobiDB-lite"/>
    </source>
</evidence>
<comment type="function">
    <text evidence="4">Involved in spliceosome maturation and the first step of pre-mRNA splicing.</text>
</comment>
<sequence>MSAPPSNKPAPFKLSFASAKQKAPNGSALSTKSSGSALEPPAKRPRLLGDDEPEDQNTSVEITGWDTATGGAINADGKGKEEKKPLVIPVLPNRNWRDVGRRKDGEGGDLQKGEEKKGEEKHPEEEEEVSYGLTFIKKKEDTGTTNGAVLEETQKQEDDGLTEEQRLEKRALAALLDGKAPAEQTVIPIASEEEAFEHDFHSAPDAPSLDDYAAVPVEGFGAALLRGMGWKDGEEIGRKRGAGTVKPREVKRRAEFLGIGAKEEAIVGGRDVQGWAKGMKEGKPAATYNPVLVRNKVTGELLTEEEMKAKLEQQKVLEEGEGGRDEGEEEKRREEKDRKRRDRNRRDRDRSRSPNADSRRKDYERSRDSRDRRDRGRDEESRRSDRDRRRGDEKYKDDYDLRKRDSRRRDYDYSDDDRRREKRRDKERERERRDRSRSRDSEDRRKRRRDYDDDTSDRKKRYRDEGRRDRDRDRR</sequence>
<keyword evidence="3 4" id="KW-0539">Nucleus</keyword>
<evidence type="ECO:0000256" key="3">
    <source>
        <dbReference type="ARBA" id="ARBA00023242"/>
    </source>
</evidence>
<proteinExistence type="inferred from homology"/>
<dbReference type="GO" id="GO:0003676">
    <property type="term" value="F:nucleic acid binding"/>
    <property type="evidence" value="ECO:0007669"/>
    <property type="project" value="InterPro"/>
</dbReference>
<evidence type="ECO:0000256" key="1">
    <source>
        <dbReference type="ARBA" id="ARBA00004123"/>
    </source>
</evidence>
<organism evidence="7 8">
    <name type="scientific">Sporormia fimetaria CBS 119925</name>
    <dbReference type="NCBI Taxonomy" id="1340428"/>
    <lineage>
        <taxon>Eukaryota</taxon>
        <taxon>Fungi</taxon>
        <taxon>Dikarya</taxon>
        <taxon>Ascomycota</taxon>
        <taxon>Pezizomycotina</taxon>
        <taxon>Dothideomycetes</taxon>
        <taxon>Pleosporomycetidae</taxon>
        <taxon>Pleosporales</taxon>
        <taxon>Sporormiaceae</taxon>
        <taxon>Sporormia</taxon>
    </lineage>
</organism>
<dbReference type="SMART" id="SM00443">
    <property type="entry name" value="G_patch"/>
    <property type="match status" value="1"/>
</dbReference>
<dbReference type="Proteomes" id="UP000799440">
    <property type="component" value="Unassembled WGS sequence"/>
</dbReference>
<comment type="subcellular location">
    <subcellularLocation>
        <location evidence="1 4">Nucleus</location>
    </subcellularLocation>
</comment>
<dbReference type="GO" id="GO:0000398">
    <property type="term" value="P:mRNA splicing, via spliceosome"/>
    <property type="evidence" value="ECO:0007669"/>
    <property type="project" value="UniProtKB-UniRule"/>
</dbReference>
<accession>A0A6A6VJQ0</accession>
<keyword evidence="8" id="KW-1185">Reference proteome</keyword>
<evidence type="ECO:0000313" key="7">
    <source>
        <dbReference type="EMBL" id="KAF2749944.1"/>
    </source>
</evidence>
<protein>
    <recommendedName>
        <fullName evidence="4">Pre-mRNA-splicing factor</fullName>
    </recommendedName>
</protein>
<gene>
    <name evidence="7" type="ORF">M011DRAFT_465592</name>
</gene>
<feature type="compositionally biased region" description="Basic and acidic residues" evidence="5">
    <location>
        <begin position="305"/>
        <end position="337"/>
    </location>
</feature>
<dbReference type="PANTHER" id="PTHR15818:SF2">
    <property type="entry name" value="G-PATCH DOMAIN AND KOW MOTIFS-CONTAINING PROTEIN"/>
    <property type="match status" value="1"/>
</dbReference>
<evidence type="ECO:0000256" key="2">
    <source>
        <dbReference type="ARBA" id="ARBA00008576"/>
    </source>
</evidence>
<keyword evidence="4" id="KW-0508">mRNA splicing</keyword>
<dbReference type="PANTHER" id="PTHR15818">
    <property type="entry name" value="G PATCH AND KOW-CONTAINING"/>
    <property type="match status" value="1"/>
</dbReference>
<reference evidence="7" key="1">
    <citation type="journal article" date="2020" name="Stud. Mycol.">
        <title>101 Dothideomycetes genomes: a test case for predicting lifestyles and emergence of pathogens.</title>
        <authorList>
            <person name="Haridas S."/>
            <person name="Albert R."/>
            <person name="Binder M."/>
            <person name="Bloem J."/>
            <person name="Labutti K."/>
            <person name="Salamov A."/>
            <person name="Andreopoulos B."/>
            <person name="Baker S."/>
            <person name="Barry K."/>
            <person name="Bills G."/>
            <person name="Bluhm B."/>
            <person name="Cannon C."/>
            <person name="Castanera R."/>
            <person name="Culley D."/>
            <person name="Daum C."/>
            <person name="Ezra D."/>
            <person name="Gonzalez J."/>
            <person name="Henrissat B."/>
            <person name="Kuo A."/>
            <person name="Liang C."/>
            <person name="Lipzen A."/>
            <person name="Lutzoni F."/>
            <person name="Magnuson J."/>
            <person name="Mondo S."/>
            <person name="Nolan M."/>
            <person name="Ohm R."/>
            <person name="Pangilinan J."/>
            <person name="Park H.-J."/>
            <person name="Ramirez L."/>
            <person name="Alfaro M."/>
            <person name="Sun H."/>
            <person name="Tritt A."/>
            <person name="Yoshinaga Y."/>
            <person name="Zwiers L.-H."/>
            <person name="Turgeon B."/>
            <person name="Goodwin S."/>
            <person name="Spatafora J."/>
            <person name="Crous P."/>
            <person name="Grigoriev I."/>
        </authorList>
    </citation>
    <scope>NUCLEOTIDE SEQUENCE</scope>
    <source>
        <strain evidence="7">CBS 119925</strain>
    </source>
</reference>
<evidence type="ECO:0000259" key="6">
    <source>
        <dbReference type="PROSITE" id="PS50174"/>
    </source>
</evidence>
<feature type="domain" description="G-patch" evidence="6">
    <location>
        <begin position="217"/>
        <end position="264"/>
    </location>
</feature>
<dbReference type="Pfam" id="PF12656">
    <property type="entry name" value="G-patch_2"/>
    <property type="match status" value="1"/>
</dbReference>
<dbReference type="AlphaFoldDB" id="A0A6A6VJQ0"/>
<feature type="compositionally biased region" description="Basic and acidic residues" evidence="5">
    <location>
        <begin position="344"/>
        <end position="444"/>
    </location>
</feature>
<feature type="compositionally biased region" description="Basic and acidic residues" evidence="5">
    <location>
        <begin position="95"/>
        <end position="124"/>
    </location>
</feature>
<keyword evidence="4" id="KW-0747">Spliceosome</keyword>
<dbReference type="InterPro" id="IPR045166">
    <property type="entry name" value="Spp2-like"/>
</dbReference>
<feature type="compositionally biased region" description="Polar residues" evidence="5">
    <location>
        <begin position="27"/>
        <end position="36"/>
    </location>
</feature>
<dbReference type="PROSITE" id="PS50174">
    <property type="entry name" value="G_PATCH"/>
    <property type="match status" value="1"/>
</dbReference>
<keyword evidence="4" id="KW-0507">mRNA processing</keyword>